<gene>
    <name evidence="1" type="ORF">LQ327_25775</name>
</gene>
<organism evidence="1 2">
    <name type="scientific">Actinomycetospora endophytica</name>
    <dbReference type="NCBI Taxonomy" id="2291215"/>
    <lineage>
        <taxon>Bacteria</taxon>
        <taxon>Bacillati</taxon>
        <taxon>Actinomycetota</taxon>
        <taxon>Actinomycetes</taxon>
        <taxon>Pseudonocardiales</taxon>
        <taxon>Pseudonocardiaceae</taxon>
        <taxon>Actinomycetospora</taxon>
    </lineage>
</organism>
<accession>A0ABS8PES5</accession>
<protein>
    <submittedName>
        <fullName evidence="1">Uncharacterized protein</fullName>
    </submittedName>
</protein>
<reference evidence="1 2" key="1">
    <citation type="submission" date="2021-11" db="EMBL/GenBank/DDBJ databases">
        <title>Draft genome sequence of Actinomycetospora sp. SF1 isolated from the rhizosphere soil.</title>
        <authorList>
            <person name="Duangmal K."/>
            <person name="Chantavorakit T."/>
        </authorList>
    </citation>
    <scope>NUCLEOTIDE SEQUENCE [LARGE SCALE GENOMIC DNA]</scope>
    <source>
        <strain evidence="1 2">TBRC 5722</strain>
    </source>
</reference>
<dbReference type="RefSeq" id="WP_230738661.1">
    <property type="nucleotide sequence ID" value="NZ_JAJNDB010000006.1"/>
</dbReference>
<comment type="caution">
    <text evidence="1">The sequence shown here is derived from an EMBL/GenBank/DDBJ whole genome shotgun (WGS) entry which is preliminary data.</text>
</comment>
<name>A0ABS8PES5_9PSEU</name>
<evidence type="ECO:0000313" key="1">
    <source>
        <dbReference type="EMBL" id="MCD2196785.1"/>
    </source>
</evidence>
<dbReference type="Proteomes" id="UP001199469">
    <property type="component" value="Unassembled WGS sequence"/>
</dbReference>
<dbReference type="EMBL" id="JAJNDB010000006">
    <property type="protein sequence ID" value="MCD2196785.1"/>
    <property type="molecule type" value="Genomic_DNA"/>
</dbReference>
<proteinExistence type="predicted"/>
<keyword evidence="2" id="KW-1185">Reference proteome</keyword>
<evidence type="ECO:0000313" key="2">
    <source>
        <dbReference type="Proteomes" id="UP001199469"/>
    </source>
</evidence>
<sequence length="147" mass="16489">MSTDRSSWPGEDWARAWLDRLLPGRWAPGVLTQPILPGWSFGPTLTINEANSSSPRTEEAILETHSYGRQLGRMAGALDAVIDHVDPDDADPRIEAFREMQREIADVKQRTSDDDVDRARTLLGWLRETNRPAFDGLMTEFADGRPG</sequence>